<dbReference type="InterPro" id="IPR011589">
    <property type="entry name" value="UCP004961"/>
</dbReference>
<proteinExistence type="predicted"/>
<accession>A0A544QP38</accession>
<comment type="caution">
    <text evidence="1">The sequence shown here is derived from an EMBL/GenBank/DDBJ whole genome shotgun (WGS) entry which is preliminary data.</text>
</comment>
<protein>
    <submittedName>
        <fullName evidence="1">Deoxyribonuclease</fullName>
    </submittedName>
</protein>
<evidence type="ECO:0000313" key="2">
    <source>
        <dbReference type="Proteomes" id="UP000315385"/>
    </source>
</evidence>
<name>A0A544QP38_9EURY</name>
<dbReference type="PANTHER" id="PTHR42206:SF1">
    <property type="entry name" value="METAL-DEPENDENT HYDROLASE"/>
    <property type="match status" value="1"/>
</dbReference>
<gene>
    <name evidence="1" type="ORF">EWF95_09140</name>
</gene>
<dbReference type="SUPFAM" id="SSF51556">
    <property type="entry name" value="Metallo-dependent hydrolases"/>
    <property type="match status" value="1"/>
</dbReference>
<dbReference type="OrthoDB" id="52767at2157"/>
<dbReference type="InterPro" id="IPR001130">
    <property type="entry name" value="TatD-like"/>
</dbReference>
<keyword evidence="2" id="KW-1185">Reference proteome</keyword>
<dbReference type="GO" id="GO:0016788">
    <property type="term" value="F:hydrolase activity, acting on ester bonds"/>
    <property type="evidence" value="ECO:0007669"/>
    <property type="project" value="InterPro"/>
</dbReference>
<dbReference type="Gene3D" id="3.20.20.140">
    <property type="entry name" value="Metal-dependent hydrolases"/>
    <property type="match status" value="1"/>
</dbReference>
<dbReference type="RefSeq" id="WP_142443747.1">
    <property type="nucleotide sequence ID" value="NZ_SESI01000002.1"/>
</dbReference>
<dbReference type="Proteomes" id="UP000315385">
    <property type="component" value="Unassembled WGS sequence"/>
</dbReference>
<reference evidence="1 2" key="1">
    <citation type="submission" date="2019-02" db="EMBL/GenBank/DDBJ databases">
        <title>Halonotius sp. a new haloqrchaeon isolated from saline water.</title>
        <authorList>
            <person name="Duran-Viseras A."/>
            <person name="Sanchez-Porro C."/>
            <person name="Ventosa A."/>
        </authorList>
    </citation>
    <scope>NUCLEOTIDE SEQUENCE [LARGE SCALE GENOMIC DNA]</scope>
    <source>
        <strain evidence="1 2">F9-27</strain>
    </source>
</reference>
<sequence>MNDETPVLDNHMHLDPDAARGMDAVDDFVHLGGTHLLVVNKPSWHLGVESTDPEDFRSVFETTLDIVADATERLPGRAWPILGVHPGLISRLIDDRGCSPDEAADLMQRVLEIAAEYVESGDALALKSGRPHYEVDDAVWGASNDVMKHAFELGADLDCAVQLHTEASEDLTEVADWAEARGLDPLHVVKHYASGRLAGPTPSVMCKKEWLETAAEHEAPFLMETDYVDDPDRLGAVMGPKTVPRRVRWLREEGYDEAIETAHVETPKRVYGIDTRRTLG</sequence>
<dbReference type="InterPro" id="IPR032466">
    <property type="entry name" value="Metal_Hydrolase"/>
</dbReference>
<dbReference type="PIRSF" id="PIRSF004961">
    <property type="entry name" value="UCP004961_TatD"/>
    <property type="match status" value="1"/>
</dbReference>
<dbReference type="Pfam" id="PF01026">
    <property type="entry name" value="TatD_DNase"/>
    <property type="match status" value="1"/>
</dbReference>
<organism evidence="1 2">
    <name type="scientific">Halonotius roseus</name>
    <dbReference type="NCBI Taxonomy" id="2511997"/>
    <lineage>
        <taxon>Archaea</taxon>
        <taxon>Methanobacteriati</taxon>
        <taxon>Methanobacteriota</taxon>
        <taxon>Stenosarchaea group</taxon>
        <taxon>Halobacteria</taxon>
        <taxon>Halobacteriales</taxon>
        <taxon>Haloferacaceae</taxon>
        <taxon>Halonotius</taxon>
    </lineage>
</organism>
<dbReference type="AlphaFoldDB" id="A0A544QP38"/>
<evidence type="ECO:0000313" key="1">
    <source>
        <dbReference type="EMBL" id="TQQ80635.1"/>
    </source>
</evidence>
<dbReference type="PANTHER" id="PTHR42206">
    <property type="entry name" value="METAL-DEPENDENT HYDROLASE-RELATED"/>
    <property type="match status" value="1"/>
</dbReference>
<dbReference type="EMBL" id="SESI01000002">
    <property type="protein sequence ID" value="TQQ80635.1"/>
    <property type="molecule type" value="Genomic_DNA"/>
</dbReference>